<evidence type="ECO:0008006" key="3">
    <source>
        <dbReference type="Google" id="ProtNLM"/>
    </source>
</evidence>
<dbReference type="Proteomes" id="UP001642483">
    <property type="component" value="Unassembled WGS sequence"/>
</dbReference>
<dbReference type="EMBL" id="CAWYQH010000057">
    <property type="protein sequence ID" value="CAK8678645.1"/>
    <property type="molecule type" value="Genomic_DNA"/>
</dbReference>
<accession>A0ABP0FJN9</accession>
<organism evidence="1 2">
    <name type="scientific">Clavelina lepadiformis</name>
    <name type="common">Light-bulb sea squirt</name>
    <name type="synonym">Ascidia lepadiformis</name>
    <dbReference type="NCBI Taxonomy" id="159417"/>
    <lineage>
        <taxon>Eukaryota</taxon>
        <taxon>Metazoa</taxon>
        <taxon>Chordata</taxon>
        <taxon>Tunicata</taxon>
        <taxon>Ascidiacea</taxon>
        <taxon>Aplousobranchia</taxon>
        <taxon>Clavelinidae</taxon>
        <taxon>Clavelina</taxon>
    </lineage>
</organism>
<evidence type="ECO:0000313" key="2">
    <source>
        <dbReference type="Proteomes" id="UP001642483"/>
    </source>
</evidence>
<keyword evidence="2" id="KW-1185">Reference proteome</keyword>
<sequence>MTPRTPCGGRWIGQAMITWSAVCSVAPHSHPGEGASPHLCMSERKRPTPVRKRLSLIQAVLARDISGGFGSASAMKSQSLEELFCHSVLHMWFIQCAALSPRSFALVSSCCAAGTKGCLDFNRCFPGGGRWSGVWRRCLGSKARRAREIMAPLRRSSAGWMPARIGR</sequence>
<proteinExistence type="predicted"/>
<name>A0ABP0FJN9_CLALP</name>
<comment type="caution">
    <text evidence="1">The sequence shown here is derived from an EMBL/GenBank/DDBJ whole genome shotgun (WGS) entry which is preliminary data.</text>
</comment>
<protein>
    <recommendedName>
        <fullName evidence="3">Secreted protein</fullName>
    </recommendedName>
</protein>
<gene>
    <name evidence="1" type="ORF">CVLEPA_LOCUS8552</name>
</gene>
<evidence type="ECO:0000313" key="1">
    <source>
        <dbReference type="EMBL" id="CAK8678645.1"/>
    </source>
</evidence>
<reference evidence="1 2" key="1">
    <citation type="submission" date="2024-02" db="EMBL/GenBank/DDBJ databases">
        <authorList>
            <person name="Daric V."/>
            <person name="Darras S."/>
        </authorList>
    </citation>
    <scope>NUCLEOTIDE SEQUENCE [LARGE SCALE GENOMIC DNA]</scope>
</reference>